<dbReference type="PANTHER" id="PTHR43775:SF20">
    <property type="entry name" value="HYBRID PKS-NRPS SYNTHETASE APDA"/>
    <property type="match status" value="1"/>
</dbReference>
<evidence type="ECO:0000256" key="2">
    <source>
        <dbReference type="ARBA" id="ARBA00022553"/>
    </source>
</evidence>
<dbReference type="InterPro" id="IPR036291">
    <property type="entry name" value="NAD(P)-bd_dom_sf"/>
</dbReference>
<protein>
    <submittedName>
        <fullName evidence="10">Polyketide synthase</fullName>
    </submittedName>
</protein>
<dbReference type="Gene3D" id="3.40.47.10">
    <property type="match status" value="1"/>
</dbReference>
<feature type="domain" description="PKS/mFAS DH" evidence="9">
    <location>
        <begin position="624"/>
        <end position="933"/>
    </location>
</feature>
<dbReference type="GO" id="GO:0044550">
    <property type="term" value="P:secondary metabolite biosynthetic process"/>
    <property type="evidence" value="ECO:0007669"/>
    <property type="project" value="TreeGrafter"/>
</dbReference>
<dbReference type="InterPro" id="IPR032821">
    <property type="entry name" value="PKS_assoc"/>
</dbReference>
<gene>
    <name evidence="10" type="ORF">FBEOM_6305</name>
</gene>
<dbReference type="SMART" id="SM00827">
    <property type="entry name" value="PKS_AT"/>
    <property type="match status" value="1"/>
</dbReference>
<evidence type="ECO:0000256" key="5">
    <source>
        <dbReference type="ARBA" id="ARBA00023002"/>
    </source>
</evidence>
<dbReference type="InterPro" id="IPR049552">
    <property type="entry name" value="PKS_DH_N"/>
</dbReference>
<dbReference type="GO" id="GO:0004312">
    <property type="term" value="F:fatty acid synthase activity"/>
    <property type="evidence" value="ECO:0007669"/>
    <property type="project" value="TreeGrafter"/>
</dbReference>
<dbReference type="OrthoDB" id="416786at2759"/>
<dbReference type="GO" id="GO:0016491">
    <property type="term" value="F:oxidoreductase activity"/>
    <property type="evidence" value="ECO:0007669"/>
    <property type="project" value="UniProtKB-KW"/>
</dbReference>
<keyword evidence="2" id="KW-0597">Phosphoprotein</keyword>
<dbReference type="SUPFAM" id="SSF51735">
    <property type="entry name" value="NAD(P)-binding Rossmann-fold domains"/>
    <property type="match status" value="1"/>
</dbReference>
<dbReference type="SMART" id="SM00822">
    <property type="entry name" value="PKS_KR"/>
    <property type="match status" value="1"/>
</dbReference>
<dbReference type="CDD" id="cd02440">
    <property type="entry name" value="AdoMet_MTases"/>
    <property type="match status" value="1"/>
</dbReference>
<dbReference type="Proteomes" id="UP000730481">
    <property type="component" value="Unassembled WGS sequence"/>
</dbReference>
<sequence length="1993" mass="217974">MPSSNAQAQLIRDTYAKCGLDPNRESNRPQFFEAHGTGTQAGDPIEARAIQEVFFPDHTQPKDSKLLVGSVKTVIGHTEGTAGLAGVLKAALAIQHSQIPVNLHFNELNPKIRPYYDNLRIPTETTPWPTLPLGAPRRVSVNSFGFGGTNAHAIVESWDGPYVREKGTAPNAIGAGPFVLTATSSQALAANAGALAEYLKEHPTTNLGQLGYTLFKRTNLPFRVAFSGSSVECLVEKLQAGKESLKSNSRITTLPESLPPRVLDVFTGQGAQSAKMGEGLYHTSMVFRNSVEQIQHSLDSPPESDRPNWTLAEQLRAPKETSRVGQATVSQPLCTAIQVALVDVLHVIGVELSAVVGHSSGEIGAAYAAGYLSAGDAIRIAYYRGFHSHLAQGPGGKRGSMVAVGLSYDQVLSFCNELSGGIAVAASNSYTSCTLAGDAEVIEEAKSRLGGNGTFARVLAVDTAYHSHHMKPCATPYLESLKQCDIQVQKPNKGCACQALARALNEDQCFDCVLEVGPHPALKGPSLEIIKTLTGVSLPYSGVLKRGGGAAETFSDALGLLWKSFPSSRPVITFNGICRAFSTVKPSSMTILKNLPNYSWDHATLFWKESRASRNFRTPNHAPHELLGHSVSRGEHSRREVHWRQVMRLNELPWLHSHKIQGEILFPVSGYLSMAYEAAIRLANEQQSVRIVEMQDMDIVRAMRLEGDTSGLEVLFTIHVTSQSQSCINANVACYSGAVDAPQPLDAHQTELTAHLNGHIWLWLEQPSTHALPLWSEPLLPMSELNMAQVYSSLSKEGFDYSGDFQAKSMLRRLGHTVVTLSSPSPVSWTRTLTHPAPIDTAVQGKPPDRWLCAGKIWARDIAYGLEPGSGAQFSDDNRLLYEQLVRTASFYLRQLRSKIRPPELMLMGKFRRHMMRWVTEHLFPQIESGQHPDIRPEWKEDALETVQQWRNSRPADNNDMNLLHAMGQSLIPIVRGTAPPLKVIVQDGMLDRLYFEGIGFRDDNVDLGAIVKQLGHEYPRMHIVEVGAGTGGTTRTVLDALETRYAAYTYSDISTGFFENARSVFSQHTSRLTFKTLNIENDPVDQGFTEGSFDMLITSNCLHATHSLENTLRQCRKLLRPGGRLVLLEITRDFLPIQMIMATLPGCPDGVPSLSEIVVIGGEGSGLAPQIQSLLSSTILVETRIASSFEDVEPAFRNMDQTRFGGLQKLFQAANAVLWVTSGGTSGTNPEANITVGMGSTLMAERGDLKLQFLDVDDPTTIDPSMLAGVLLRLAILDQSKSAETLWTIEPELILKDGALYIPRVQPLDIINRRSTARYRQVIEGIGLNSASPVVDLVKYQGSWKLQSSPIDSTRVNGIKVRITASSLHSLSCEGGKPEYIFMGRELLTGDHIIGLSTSNSPIANITDGQVLHRWQDSQTGGINVAQLSGLLAKALSENLIRNMTGPVWIHGAPSNLSEAIGEVAKEEGLDVFQTTSDLARVTAFNFIHPYTTRQDIQDKRPSGLRNFVDLEHSELRNEALHTSVAASLPVSAISHRCMMGLTRGIDRSYLAKLAARCLTEDPKSSEVHSQAIPIDRIASESSKDLGPTTVIDWHAANTVTALVRPLEHRDLFSPSKTYHLFGMTGDLGISVCRWMVDNGARNVVLASRNPNVPSSVLNFMSRKSATVRALSVDITDMESLCTAREDIESTMPPIGGVMNAAMVLRDRLFHDLTWEDFAAVLGPKVQGTQNINNVFGQKESTLDFFVCFSSVTSIIGTVGQSAYAAANHFMISLVQQRKRRGLAGSIVHISVLAGLGYIFRRGSEHSAVIDKALLPRLERQAETDLHEMLAEAIVCGRPGSSQPRELITGIKTVFQVECHDDPRLLGYLGQQQLGNDSAKDQAAGMVSVETQLDAADNPAECLPILEKRFARALGNMVEIDPEQVDGSMPVASLGIDSLVAIRIREWFMKELGVEVPVLKIMSVGHSLSRVCDDVLVDWRKVKKEGELQDKK</sequence>
<keyword evidence="3" id="KW-0489">Methyltransferase</keyword>
<evidence type="ECO:0000256" key="4">
    <source>
        <dbReference type="ARBA" id="ARBA00022679"/>
    </source>
</evidence>
<dbReference type="Gene3D" id="3.40.366.10">
    <property type="entry name" value="Malonyl-Coenzyme A Acyl Carrier Protein, domain 2"/>
    <property type="match status" value="1"/>
</dbReference>
<dbReference type="Pfam" id="PF21089">
    <property type="entry name" value="PKS_DH_N"/>
    <property type="match status" value="1"/>
</dbReference>
<dbReference type="SMART" id="SM00826">
    <property type="entry name" value="PKS_DH"/>
    <property type="match status" value="1"/>
</dbReference>
<dbReference type="InterPro" id="IPR042104">
    <property type="entry name" value="PKS_dehydratase_sf"/>
</dbReference>
<comment type="caution">
    <text evidence="10">The sequence shown here is derived from an EMBL/GenBank/DDBJ whole genome shotgun (WGS) entry which is preliminary data.</text>
</comment>
<feature type="region of interest" description="C-terminal hotdog fold" evidence="7">
    <location>
        <begin position="782"/>
        <end position="933"/>
    </location>
</feature>
<dbReference type="InterPro" id="IPR013968">
    <property type="entry name" value="PKS_KR"/>
</dbReference>
<dbReference type="Gene3D" id="1.10.1200.10">
    <property type="entry name" value="ACP-like"/>
    <property type="match status" value="1"/>
</dbReference>
<dbReference type="InterPro" id="IPR036736">
    <property type="entry name" value="ACP-like_sf"/>
</dbReference>
<dbReference type="InterPro" id="IPR006162">
    <property type="entry name" value="Ppantetheine_attach_site"/>
</dbReference>
<dbReference type="Gene3D" id="3.40.50.720">
    <property type="entry name" value="NAD(P)-binding Rossmann-like Domain"/>
    <property type="match status" value="1"/>
</dbReference>
<dbReference type="InterPro" id="IPR057326">
    <property type="entry name" value="KR_dom"/>
</dbReference>
<keyword evidence="1" id="KW-0596">Phosphopantetheine</keyword>
<proteinExistence type="predicted"/>
<feature type="active site" description="Proton acceptor; for dehydratase activity" evidence="7">
    <location>
        <position position="658"/>
    </location>
</feature>
<dbReference type="SUPFAM" id="SSF53901">
    <property type="entry name" value="Thiolase-like"/>
    <property type="match status" value="1"/>
</dbReference>
<evidence type="ECO:0000256" key="3">
    <source>
        <dbReference type="ARBA" id="ARBA00022603"/>
    </source>
</evidence>
<evidence type="ECO:0000313" key="10">
    <source>
        <dbReference type="EMBL" id="KAF4339767.1"/>
    </source>
</evidence>
<dbReference type="CDD" id="cd00833">
    <property type="entry name" value="PKS"/>
    <property type="match status" value="1"/>
</dbReference>
<dbReference type="InterPro" id="IPR020807">
    <property type="entry name" value="PKS_DH"/>
</dbReference>
<evidence type="ECO:0000313" key="11">
    <source>
        <dbReference type="Proteomes" id="UP000730481"/>
    </source>
</evidence>
<dbReference type="Pfam" id="PF08242">
    <property type="entry name" value="Methyltransf_12"/>
    <property type="match status" value="1"/>
</dbReference>
<evidence type="ECO:0000256" key="6">
    <source>
        <dbReference type="ARBA" id="ARBA00023268"/>
    </source>
</evidence>
<dbReference type="InterPro" id="IPR009081">
    <property type="entry name" value="PP-bd_ACP"/>
</dbReference>
<dbReference type="SUPFAM" id="SSF53335">
    <property type="entry name" value="S-adenosyl-L-methionine-dependent methyltransferases"/>
    <property type="match status" value="1"/>
</dbReference>
<dbReference type="InterPro" id="IPR014043">
    <property type="entry name" value="Acyl_transferase_dom"/>
</dbReference>
<dbReference type="Pfam" id="PF16197">
    <property type="entry name" value="KAsynt_C_assoc"/>
    <property type="match status" value="1"/>
</dbReference>
<dbReference type="InterPro" id="IPR020841">
    <property type="entry name" value="PKS_Beta-ketoAc_synthase_dom"/>
</dbReference>
<reference evidence="10" key="1">
    <citation type="journal article" date="2017" name="Mycologia">
        <title>Fusarium algeriense, sp. nov., a novel toxigenic crown rot pathogen of durum wheat from Algeria is nested in the Fusarium burgessii species complex.</title>
        <authorList>
            <person name="Laraba I."/>
            <person name="Keddad A."/>
            <person name="Boureghda H."/>
            <person name="Abdallah N."/>
            <person name="Vaughan M.M."/>
            <person name="Proctor R.H."/>
            <person name="Busman M."/>
            <person name="O'Donnell K."/>
        </authorList>
    </citation>
    <scope>NUCLEOTIDE SEQUENCE</scope>
    <source>
        <strain evidence="10">NRRL 25174</strain>
    </source>
</reference>
<dbReference type="EMBL" id="PVQB02000265">
    <property type="protein sequence ID" value="KAF4339767.1"/>
    <property type="molecule type" value="Genomic_DNA"/>
</dbReference>
<keyword evidence="5" id="KW-0560">Oxidoreductase</keyword>
<feature type="region of interest" description="N-terminal hotdog fold" evidence="7">
    <location>
        <begin position="624"/>
        <end position="767"/>
    </location>
</feature>
<dbReference type="InterPro" id="IPR001227">
    <property type="entry name" value="Ac_transferase_dom_sf"/>
</dbReference>
<organism evidence="10 11">
    <name type="scientific">Fusarium beomiforme</name>
    <dbReference type="NCBI Taxonomy" id="44412"/>
    <lineage>
        <taxon>Eukaryota</taxon>
        <taxon>Fungi</taxon>
        <taxon>Dikarya</taxon>
        <taxon>Ascomycota</taxon>
        <taxon>Pezizomycotina</taxon>
        <taxon>Sordariomycetes</taxon>
        <taxon>Hypocreomycetidae</taxon>
        <taxon>Hypocreales</taxon>
        <taxon>Nectriaceae</taxon>
        <taxon>Fusarium</taxon>
        <taxon>Fusarium burgessii species complex</taxon>
    </lineage>
</organism>
<dbReference type="Pfam" id="PF08659">
    <property type="entry name" value="KR"/>
    <property type="match status" value="1"/>
</dbReference>
<dbReference type="InterPro" id="IPR016036">
    <property type="entry name" value="Malonyl_transacylase_ACP-bd"/>
</dbReference>
<dbReference type="SUPFAM" id="SSF55048">
    <property type="entry name" value="Probable ACP-binding domain of malonyl-CoA ACP transacylase"/>
    <property type="match status" value="1"/>
</dbReference>
<dbReference type="PROSITE" id="PS00012">
    <property type="entry name" value="PHOSPHOPANTETHEINE"/>
    <property type="match status" value="1"/>
</dbReference>
<evidence type="ECO:0000256" key="7">
    <source>
        <dbReference type="PROSITE-ProRule" id="PRU01363"/>
    </source>
</evidence>
<dbReference type="InterPro" id="IPR013217">
    <property type="entry name" value="Methyltransf_12"/>
</dbReference>
<dbReference type="InterPro" id="IPR029063">
    <property type="entry name" value="SAM-dependent_MTases_sf"/>
</dbReference>
<dbReference type="InterPro" id="IPR050091">
    <property type="entry name" value="PKS_NRPS_Biosynth_Enz"/>
</dbReference>
<dbReference type="SUPFAM" id="SSF47336">
    <property type="entry name" value="ACP-like"/>
    <property type="match status" value="1"/>
</dbReference>
<dbReference type="PROSITE" id="PS52019">
    <property type="entry name" value="PKS_MFAS_DH"/>
    <property type="match status" value="1"/>
</dbReference>
<dbReference type="InterPro" id="IPR014031">
    <property type="entry name" value="Ketoacyl_synth_C"/>
</dbReference>
<dbReference type="GO" id="GO:0006633">
    <property type="term" value="P:fatty acid biosynthetic process"/>
    <property type="evidence" value="ECO:0007669"/>
    <property type="project" value="TreeGrafter"/>
</dbReference>
<dbReference type="SMART" id="SM00825">
    <property type="entry name" value="PKS_KS"/>
    <property type="match status" value="1"/>
</dbReference>
<dbReference type="Gene3D" id="3.10.129.110">
    <property type="entry name" value="Polyketide synthase dehydratase"/>
    <property type="match status" value="1"/>
</dbReference>
<keyword evidence="6" id="KW-0511">Multifunctional enzyme</keyword>
<name>A0A9P5AJB0_9HYPO</name>
<dbReference type="InterPro" id="IPR016039">
    <property type="entry name" value="Thiolase-like"/>
</dbReference>
<evidence type="ECO:0000259" key="9">
    <source>
        <dbReference type="PROSITE" id="PS52019"/>
    </source>
</evidence>
<dbReference type="PROSITE" id="PS52004">
    <property type="entry name" value="KS3_2"/>
    <property type="match status" value="1"/>
</dbReference>
<reference evidence="10" key="2">
    <citation type="submission" date="2020-02" db="EMBL/GenBank/DDBJ databases">
        <title>Identification and distribution of gene clusters putatively required for synthesis of sphingolipid metabolism inhibitors in phylogenetically diverse species of the filamentous fungus Fusarium.</title>
        <authorList>
            <person name="Kim H.-S."/>
            <person name="Busman M."/>
            <person name="Brown D.W."/>
            <person name="Divon H."/>
            <person name="Uhlig S."/>
            <person name="Proctor R.H."/>
        </authorList>
    </citation>
    <scope>NUCLEOTIDE SEQUENCE</scope>
    <source>
        <strain evidence="10">NRRL 25174</strain>
    </source>
</reference>
<dbReference type="Pfam" id="PF00698">
    <property type="entry name" value="Acyl_transf_1"/>
    <property type="match status" value="1"/>
</dbReference>
<dbReference type="InterPro" id="IPR049900">
    <property type="entry name" value="PKS_mFAS_DH"/>
</dbReference>
<accession>A0A9P5AJB0</accession>
<keyword evidence="11" id="KW-1185">Reference proteome</keyword>
<dbReference type="PANTHER" id="PTHR43775">
    <property type="entry name" value="FATTY ACID SYNTHASE"/>
    <property type="match status" value="1"/>
</dbReference>
<dbReference type="Gene3D" id="3.40.50.150">
    <property type="entry name" value="Vaccinia Virus protein VP39"/>
    <property type="match status" value="1"/>
</dbReference>
<dbReference type="SUPFAM" id="SSF52151">
    <property type="entry name" value="FabD/lysophospholipase-like"/>
    <property type="match status" value="1"/>
</dbReference>
<evidence type="ECO:0000259" key="8">
    <source>
        <dbReference type="PROSITE" id="PS52004"/>
    </source>
</evidence>
<feature type="domain" description="Ketosynthase family 3 (KS3)" evidence="8">
    <location>
        <begin position="1"/>
        <end position="157"/>
    </location>
</feature>
<dbReference type="GO" id="GO:0008168">
    <property type="term" value="F:methyltransferase activity"/>
    <property type="evidence" value="ECO:0007669"/>
    <property type="project" value="UniProtKB-KW"/>
</dbReference>
<dbReference type="Pfam" id="PF00550">
    <property type="entry name" value="PP-binding"/>
    <property type="match status" value="1"/>
</dbReference>
<dbReference type="InterPro" id="IPR016035">
    <property type="entry name" value="Acyl_Trfase/lysoPLipase"/>
</dbReference>
<dbReference type="GO" id="GO:0032259">
    <property type="term" value="P:methylation"/>
    <property type="evidence" value="ECO:0007669"/>
    <property type="project" value="UniProtKB-KW"/>
</dbReference>
<dbReference type="Pfam" id="PF02801">
    <property type="entry name" value="Ketoacyl-synt_C"/>
    <property type="match status" value="1"/>
</dbReference>
<evidence type="ECO:0000256" key="1">
    <source>
        <dbReference type="ARBA" id="ARBA00022450"/>
    </source>
</evidence>
<feature type="active site" description="Proton donor; for dehydratase activity" evidence="7">
    <location>
        <position position="840"/>
    </location>
</feature>
<keyword evidence="4" id="KW-0808">Transferase</keyword>